<name>A0A965ZF86_9SPHI</name>
<dbReference type="RefSeq" id="WP_166584679.1">
    <property type="nucleotide sequence ID" value="NZ_WWEO01000039.1"/>
</dbReference>
<accession>A0A965ZF86</accession>
<feature type="chain" id="PRO_5037282592" evidence="1">
    <location>
        <begin position="26"/>
        <end position="270"/>
    </location>
</feature>
<feature type="signal peptide" evidence="1">
    <location>
        <begin position="1"/>
        <end position="25"/>
    </location>
</feature>
<proteinExistence type="predicted"/>
<keyword evidence="3" id="KW-1185">Reference proteome</keyword>
<reference evidence="2" key="2">
    <citation type="submission" date="2020-10" db="EMBL/GenBank/DDBJ databases">
        <title>Mucilaginibacter sp. nov., isolated from soil.</title>
        <authorList>
            <person name="Jeon C.O."/>
        </authorList>
    </citation>
    <scope>NUCLEOTIDE SEQUENCE</scope>
    <source>
        <strain evidence="2">R11</strain>
    </source>
</reference>
<evidence type="ECO:0000256" key="1">
    <source>
        <dbReference type="SAM" id="SignalP"/>
    </source>
</evidence>
<dbReference type="AlphaFoldDB" id="A0A965ZF86"/>
<reference evidence="2" key="1">
    <citation type="submission" date="2020-01" db="EMBL/GenBank/DDBJ databases">
        <authorList>
            <person name="Seo Y.L."/>
        </authorList>
    </citation>
    <scope>NUCLEOTIDE SEQUENCE</scope>
    <source>
        <strain evidence="2">R11</strain>
    </source>
</reference>
<dbReference type="Proteomes" id="UP000638732">
    <property type="component" value="Unassembled WGS sequence"/>
</dbReference>
<evidence type="ECO:0000313" key="3">
    <source>
        <dbReference type="Proteomes" id="UP000638732"/>
    </source>
</evidence>
<gene>
    <name evidence="2" type="ORF">GSY63_04740</name>
</gene>
<evidence type="ECO:0000313" key="2">
    <source>
        <dbReference type="EMBL" id="NCD68656.1"/>
    </source>
</evidence>
<keyword evidence="1" id="KW-0732">Signal</keyword>
<organism evidence="2 3">
    <name type="scientific">Mucilaginibacter agri</name>
    <dbReference type="NCBI Taxonomy" id="2695265"/>
    <lineage>
        <taxon>Bacteria</taxon>
        <taxon>Pseudomonadati</taxon>
        <taxon>Bacteroidota</taxon>
        <taxon>Sphingobacteriia</taxon>
        <taxon>Sphingobacteriales</taxon>
        <taxon>Sphingobacteriaceae</taxon>
        <taxon>Mucilaginibacter</taxon>
    </lineage>
</organism>
<protein>
    <submittedName>
        <fullName evidence="2">Uncharacterized protein</fullName>
    </submittedName>
</protein>
<comment type="caution">
    <text evidence="2">The sequence shown here is derived from an EMBL/GenBank/DDBJ whole genome shotgun (WGS) entry which is preliminary data.</text>
</comment>
<sequence>MKNFSSLAFICIITCAFLCCNSCQKTQNGPPPPNTTTSTFSFSNTEYTGTANAGNGYYPKPISIRFNGDSSMSTFTYILLNNAYSLVKGKVTNVATNAQGGTDITVKYAFPSTEAQFNGPQVYTISADKSTMTGGAFPLYAITGTLKLFPAKAPSVTGHWATPHGYYFEVANMSFGEDSTATYVVNGKTLVYGGDATQVLHVKWSQDGGRVNFSGILGSQNNRIIPYYGVLTADGKSMFFDSYDFLNAQLPYPGNYDYGPVGVTPNMQKQ</sequence>
<dbReference type="EMBL" id="WWEO01000039">
    <property type="protein sequence ID" value="NCD68656.1"/>
    <property type="molecule type" value="Genomic_DNA"/>
</dbReference>